<comment type="caution">
    <text evidence="1">The sequence shown here is derived from an EMBL/GenBank/DDBJ whole genome shotgun (WGS) entry which is preliminary data.</text>
</comment>
<proteinExistence type="predicted"/>
<keyword evidence="2" id="KW-1185">Reference proteome</keyword>
<evidence type="ECO:0000313" key="2">
    <source>
        <dbReference type="Proteomes" id="UP000265515"/>
    </source>
</evidence>
<name>A0A388L8H5_CHABU</name>
<accession>A0A388L8H5</accession>
<reference evidence="1 2" key="1">
    <citation type="journal article" date="2018" name="Cell">
        <title>The Chara Genome: Secondary Complexity and Implications for Plant Terrestrialization.</title>
        <authorList>
            <person name="Nishiyama T."/>
            <person name="Sakayama H."/>
            <person name="Vries J.D."/>
            <person name="Buschmann H."/>
            <person name="Saint-Marcoux D."/>
            <person name="Ullrich K.K."/>
            <person name="Haas F.B."/>
            <person name="Vanderstraeten L."/>
            <person name="Becker D."/>
            <person name="Lang D."/>
            <person name="Vosolsobe S."/>
            <person name="Rombauts S."/>
            <person name="Wilhelmsson P.K.I."/>
            <person name="Janitza P."/>
            <person name="Kern R."/>
            <person name="Heyl A."/>
            <person name="Rumpler F."/>
            <person name="Villalobos L.I.A.C."/>
            <person name="Clay J.M."/>
            <person name="Skokan R."/>
            <person name="Toyoda A."/>
            <person name="Suzuki Y."/>
            <person name="Kagoshima H."/>
            <person name="Schijlen E."/>
            <person name="Tajeshwar N."/>
            <person name="Catarino B."/>
            <person name="Hetherington A.J."/>
            <person name="Saltykova A."/>
            <person name="Bonnot C."/>
            <person name="Breuninger H."/>
            <person name="Symeonidi A."/>
            <person name="Radhakrishnan G.V."/>
            <person name="Van Nieuwerburgh F."/>
            <person name="Deforce D."/>
            <person name="Chang C."/>
            <person name="Karol K.G."/>
            <person name="Hedrich R."/>
            <person name="Ulvskov P."/>
            <person name="Glockner G."/>
            <person name="Delwiche C.F."/>
            <person name="Petrasek J."/>
            <person name="Van de Peer Y."/>
            <person name="Friml J."/>
            <person name="Beilby M."/>
            <person name="Dolan L."/>
            <person name="Kohara Y."/>
            <person name="Sugano S."/>
            <person name="Fujiyama A."/>
            <person name="Delaux P.-M."/>
            <person name="Quint M."/>
            <person name="TheiBen G."/>
            <person name="Hagemann M."/>
            <person name="Harholt J."/>
            <person name="Dunand C."/>
            <person name="Zachgo S."/>
            <person name="Langdale J."/>
            <person name="Maumus F."/>
            <person name="Straeten D.V.D."/>
            <person name="Gould S.B."/>
            <person name="Rensing S.A."/>
        </authorList>
    </citation>
    <scope>NUCLEOTIDE SEQUENCE [LARGE SCALE GENOMIC DNA]</scope>
    <source>
        <strain evidence="1 2">S276</strain>
    </source>
</reference>
<dbReference type="Gramene" id="GBG78542">
    <property type="protein sequence ID" value="GBG78542"/>
    <property type="gene ID" value="CBR_g27767"/>
</dbReference>
<sequence>MTCVRGVMGGGGKEVGGGERGVVDTRVEEVAEHDAMGPHEEIVEDEVAADEGCDWDEDMQPVEAISVEIMPADEEEGATIGAGEDGVEVDALVEGSNWHTRADKDETSVWRAVNLASIRWSMSNMGSDWEVGPELVAIWVATESEVCSWAKNASPSLVERAGLTDPVVCMMSGGGDCGE</sequence>
<evidence type="ECO:0000313" key="1">
    <source>
        <dbReference type="EMBL" id="GBG78542.1"/>
    </source>
</evidence>
<organism evidence="1 2">
    <name type="scientific">Chara braunii</name>
    <name type="common">Braun's stonewort</name>
    <dbReference type="NCBI Taxonomy" id="69332"/>
    <lineage>
        <taxon>Eukaryota</taxon>
        <taxon>Viridiplantae</taxon>
        <taxon>Streptophyta</taxon>
        <taxon>Charophyceae</taxon>
        <taxon>Charales</taxon>
        <taxon>Characeae</taxon>
        <taxon>Chara</taxon>
    </lineage>
</organism>
<protein>
    <submittedName>
        <fullName evidence="1">Uncharacterized protein</fullName>
    </submittedName>
</protein>
<dbReference type="EMBL" id="BFEA01000297">
    <property type="protein sequence ID" value="GBG78542.1"/>
    <property type="molecule type" value="Genomic_DNA"/>
</dbReference>
<dbReference type="Proteomes" id="UP000265515">
    <property type="component" value="Unassembled WGS sequence"/>
</dbReference>
<gene>
    <name evidence="1" type="ORF">CBR_g27767</name>
</gene>
<dbReference type="AlphaFoldDB" id="A0A388L8H5"/>